<sequence length="101" mass="11336">MHQPAFITRASEAEDLTDWIFIQPSPIALKAPQIVYGEIQSLSESPEIGMEGVPFTEAGTGHHNRPRTLAESRTFSINLQDHRDATLAELLHEFRQAQARI</sequence>
<reference evidence="1" key="2">
    <citation type="submission" date="2020-09" db="EMBL/GenBank/DDBJ databases">
        <authorList>
            <person name="Sun Q."/>
            <person name="Ohkuma M."/>
        </authorList>
    </citation>
    <scope>NUCLEOTIDE SEQUENCE</scope>
    <source>
        <strain evidence="1">JCM 3090</strain>
    </source>
</reference>
<keyword evidence="2" id="KW-1185">Reference proteome</keyword>
<comment type="caution">
    <text evidence="1">The sequence shown here is derived from an EMBL/GenBank/DDBJ whole genome shotgun (WGS) entry which is preliminary data.</text>
</comment>
<organism evidence="1 2">
    <name type="scientific">Pilimelia anulata</name>
    <dbReference type="NCBI Taxonomy" id="53371"/>
    <lineage>
        <taxon>Bacteria</taxon>
        <taxon>Bacillati</taxon>
        <taxon>Actinomycetota</taxon>
        <taxon>Actinomycetes</taxon>
        <taxon>Micromonosporales</taxon>
        <taxon>Micromonosporaceae</taxon>
        <taxon>Pilimelia</taxon>
    </lineage>
</organism>
<reference evidence="1" key="1">
    <citation type="journal article" date="2014" name="Int. J. Syst. Evol. Microbiol.">
        <title>Complete genome sequence of Corynebacterium casei LMG S-19264T (=DSM 44701T), isolated from a smear-ripened cheese.</title>
        <authorList>
            <consortium name="US DOE Joint Genome Institute (JGI-PGF)"/>
            <person name="Walter F."/>
            <person name="Albersmeier A."/>
            <person name="Kalinowski J."/>
            <person name="Ruckert C."/>
        </authorList>
    </citation>
    <scope>NUCLEOTIDE SEQUENCE</scope>
    <source>
        <strain evidence="1">JCM 3090</strain>
    </source>
</reference>
<accession>A0A8J3B072</accession>
<protein>
    <submittedName>
        <fullName evidence="1">Uncharacterized protein</fullName>
    </submittedName>
</protein>
<evidence type="ECO:0000313" key="1">
    <source>
        <dbReference type="EMBL" id="GGJ79795.1"/>
    </source>
</evidence>
<evidence type="ECO:0000313" key="2">
    <source>
        <dbReference type="Proteomes" id="UP000649739"/>
    </source>
</evidence>
<gene>
    <name evidence="1" type="ORF">GCM10010123_06990</name>
</gene>
<dbReference type="AlphaFoldDB" id="A0A8J3B072"/>
<name>A0A8J3B072_9ACTN</name>
<dbReference type="RefSeq" id="WP_189168509.1">
    <property type="nucleotide sequence ID" value="NZ_BMQB01000001.1"/>
</dbReference>
<dbReference type="EMBL" id="BMQB01000001">
    <property type="protein sequence ID" value="GGJ79795.1"/>
    <property type="molecule type" value="Genomic_DNA"/>
</dbReference>
<proteinExistence type="predicted"/>
<dbReference type="Proteomes" id="UP000649739">
    <property type="component" value="Unassembled WGS sequence"/>
</dbReference>